<feature type="repeat" description="WD" evidence="5">
    <location>
        <begin position="56"/>
        <end position="97"/>
    </location>
</feature>
<dbReference type="Proteomes" id="UP000007110">
    <property type="component" value="Unassembled WGS sequence"/>
</dbReference>
<dbReference type="SUPFAM" id="SSF50978">
    <property type="entry name" value="WD40 repeat-like"/>
    <property type="match status" value="1"/>
</dbReference>
<dbReference type="RefSeq" id="XP_003727197.1">
    <property type="nucleotide sequence ID" value="XM_003727149.3"/>
</dbReference>
<dbReference type="PANTHER" id="PTHR19920:SF0">
    <property type="entry name" value="CYTOSOLIC IRON-SULFUR PROTEIN ASSEMBLY PROTEIN CIAO1-RELATED"/>
    <property type="match status" value="1"/>
</dbReference>
<reference evidence="6" key="2">
    <citation type="submission" date="2021-01" db="UniProtKB">
        <authorList>
            <consortium name="EnsemblMetazoa"/>
        </authorList>
    </citation>
    <scope>IDENTIFICATION</scope>
</reference>
<dbReference type="KEGG" id="spu:576573"/>
<dbReference type="EnsemblMetazoa" id="XM_003727149">
    <property type="protein sequence ID" value="XP_003727197"/>
    <property type="gene ID" value="LOC576573"/>
</dbReference>
<comment type="similarity">
    <text evidence="4">Belongs to the WD repeat CIA1 family.</text>
</comment>
<dbReference type="InterPro" id="IPR015943">
    <property type="entry name" value="WD40/YVTN_repeat-like_dom_sf"/>
</dbReference>
<proteinExistence type="inferred from homology"/>
<dbReference type="PROSITE" id="PS50082">
    <property type="entry name" value="WD_REPEATS_2"/>
    <property type="match status" value="6"/>
</dbReference>
<dbReference type="GeneID" id="576573"/>
<dbReference type="InterPro" id="IPR001680">
    <property type="entry name" value="WD40_rpt"/>
</dbReference>
<dbReference type="GO" id="GO:0016226">
    <property type="term" value="P:iron-sulfur cluster assembly"/>
    <property type="evidence" value="ECO:0000318"/>
    <property type="project" value="GO_Central"/>
</dbReference>
<dbReference type="InterPro" id="IPR036322">
    <property type="entry name" value="WD40_repeat_dom_sf"/>
</dbReference>
<dbReference type="InterPro" id="IPR028608">
    <property type="entry name" value="CIAO1/Cia1"/>
</dbReference>
<evidence type="ECO:0000313" key="7">
    <source>
        <dbReference type="Proteomes" id="UP000007110"/>
    </source>
</evidence>
<dbReference type="InParanoid" id="A0A7M7GGD2"/>
<dbReference type="PROSITE" id="PS00678">
    <property type="entry name" value="WD_REPEATS_1"/>
    <property type="match status" value="1"/>
</dbReference>
<protein>
    <recommendedName>
        <fullName evidence="4">Probable cytosolic iron-sulfur protein assembly protein CIAO1 homolog</fullName>
    </recommendedName>
</protein>
<feature type="repeat" description="WD" evidence="5">
    <location>
        <begin position="301"/>
        <end position="340"/>
    </location>
</feature>
<accession>A0A7M7GGD2</accession>
<feature type="repeat" description="WD" evidence="5">
    <location>
        <begin position="146"/>
        <end position="177"/>
    </location>
</feature>
<keyword evidence="7" id="KW-1185">Reference proteome</keyword>
<dbReference type="OrthoDB" id="284782at2759"/>
<evidence type="ECO:0000256" key="2">
    <source>
        <dbReference type="ARBA" id="ARBA00022737"/>
    </source>
</evidence>
<feature type="repeat" description="WD" evidence="5">
    <location>
        <begin position="100"/>
        <end position="141"/>
    </location>
</feature>
<dbReference type="CDD" id="cd00200">
    <property type="entry name" value="WD40"/>
    <property type="match status" value="1"/>
</dbReference>
<dbReference type="Pfam" id="PF00400">
    <property type="entry name" value="WD40"/>
    <property type="match status" value="7"/>
</dbReference>
<feature type="repeat" description="WD" evidence="5">
    <location>
        <begin position="11"/>
        <end position="42"/>
    </location>
</feature>
<dbReference type="CTD" id="9391"/>
<dbReference type="FunFam" id="2.130.10.10:FF:000136">
    <property type="entry name" value="Probable cytosolic iron-sulfur protein assembly protein CIAO1"/>
    <property type="match status" value="1"/>
</dbReference>
<dbReference type="SMART" id="SM00320">
    <property type="entry name" value="WD40"/>
    <property type="match status" value="7"/>
</dbReference>
<dbReference type="AlphaFoldDB" id="A0A7M7GGD2"/>
<dbReference type="PRINTS" id="PR00320">
    <property type="entry name" value="GPROTEINBRPT"/>
</dbReference>
<reference evidence="7" key="1">
    <citation type="submission" date="2015-02" db="EMBL/GenBank/DDBJ databases">
        <title>Genome sequencing for Strongylocentrotus purpuratus.</title>
        <authorList>
            <person name="Murali S."/>
            <person name="Liu Y."/>
            <person name="Vee V."/>
            <person name="English A."/>
            <person name="Wang M."/>
            <person name="Skinner E."/>
            <person name="Han Y."/>
            <person name="Muzny D.M."/>
            <person name="Worley K.C."/>
            <person name="Gibbs R.A."/>
        </authorList>
    </citation>
    <scope>NUCLEOTIDE SEQUENCE</scope>
</reference>
<evidence type="ECO:0000256" key="4">
    <source>
        <dbReference type="HAMAP-Rule" id="MF_03037"/>
    </source>
</evidence>
<dbReference type="PANTHER" id="PTHR19920">
    <property type="entry name" value="WD40 PROTEIN CIAO1"/>
    <property type="match status" value="1"/>
</dbReference>
<organism evidence="6 7">
    <name type="scientific">Strongylocentrotus purpuratus</name>
    <name type="common">Purple sea urchin</name>
    <dbReference type="NCBI Taxonomy" id="7668"/>
    <lineage>
        <taxon>Eukaryota</taxon>
        <taxon>Metazoa</taxon>
        <taxon>Echinodermata</taxon>
        <taxon>Eleutherozoa</taxon>
        <taxon>Echinozoa</taxon>
        <taxon>Echinoidea</taxon>
        <taxon>Euechinoidea</taxon>
        <taxon>Echinacea</taxon>
        <taxon>Camarodonta</taxon>
        <taxon>Echinidea</taxon>
        <taxon>Strongylocentrotidae</taxon>
        <taxon>Strongylocentrotus</taxon>
    </lineage>
</organism>
<evidence type="ECO:0000256" key="5">
    <source>
        <dbReference type="PROSITE-ProRule" id="PRU00221"/>
    </source>
</evidence>
<dbReference type="InterPro" id="IPR019775">
    <property type="entry name" value="WD40_repeat_CS"/>
</dbReference>
<sequence length="340" mass="38055">MDGKLQPISTLSGHQDRVWCVSWNPTGTLLASCGGDKTVRIWGKEGDDWVCKKILQDGHTRTVRRVAWSPCGQLLASAGFDAQTCIWDRRSGEFECTATLEGHENEVKSVAWSQSGSLLASCSRDKSVWIWEVDQEDDDYQCASVLSIHSQDVKNIAWQPGREILASCSYDNTIRFFHEEDDDWSSFATLEGHESTVWAISFDKTGSRLASSSDDKTVKIWQEYQPGNPEGVVTTDNMPEWKCVCTLSGHHSRTVFDINWCHQTGLIATCSADDSILIFKEDESIQDRRNQPTFDLAVKTSRAHTEDVNGVCWNPKQPGLLASCSDDGSVKLWQYTSELS</sequence>
<dbReference type="GO" id="GO:0097361">
    <property type="term" value="C:cytosolic [4Fe-4S] assembly targeting complex"/>
    <property type="evidence" value="ECO:0000318"/>
    <property type="project" value="GO_Central"/>
</dbReference>
<evidence type="ECO:0000256" key="3">
    <source>
        <dbReference type="ARBA" id="ARBA00060126"/>
    </source>
</evidence>
<keyword evidence="2" id="KW-0677">Repeat</keyword>
<feature type="repeat" description="WD" evidence="5">
    <location>
        <begin position="190"/>
        <end position="222"/>
    </location>
</feature>
<dbReference type="HAMAP" id="MF_03037">
    <property type="entry name" value="ciao1"/>
    <property type="match status" value="1"/>
</dbReference>
<evidence type="ECO:0000313" key="6">
    <source>
        <dbReference type="EnsemblMetazoa" id="XP_003727197"/>
    </source>
</evidence>
<dbReference type="PROSITE" id="PS51257">
    <property type="entry name" value="PROKAR_LIPOPROTEIN"/>
    <property type="match status" value="1"/>
</dbReference>
<dbReference type="PROSITE" id="PS50294">
    <property type="entry name" value="WD_REPEATS_REGION"/>
    <property type="match status" value="5"/>
</dbReference>
<evidence type="ECO:0000256" key="1">
    <source>
        <dbReference type="ARBA" id="ARBA00022574"/>
    </source>
</evidence>
<dbReference type="OMA" id="IREIRWS"/>
<name>A0A7M7GGD2_STRPU</name>
<dbReference type="InterPro" id="IPR020472">
    <property type="entry name" value="WD40_PAC1"/>
</dbReference>
<dbReference type="FunCoup" id="A0A7M7GGD2">
    <property type="interactions" value="1157"/>
</dbReference>
<comment type="function">
    <text evidence="4">Essential component of the cytosolic iron-sulfur (Fe/S) protein assembly machinery. Required for the maturation of extramitochondrial Fe/S proteins.</text>
</comment>
<comment type="function">
    <text evidence="3">Key component of the cytosolic iron-sulfur protein assembly (CIA) complex, a multiprotein complex that mediates the incorporation of iron-sulfur cluster into extramitochondrial Fe/S proteins. As a CIA complex component, interacts specifically with CIAO2A or CIAO2B and MMS19 to assist different branches of iron-sulfur protein assembly, depending of its interactors. The complex CIAO1:CIAO2B:MMS19 binds to and facilitates the assembly of most cytosolic-nuclear Fe/S proteins. CIAO1:CIAO2A specifically matures ACO1 and stabilizes IREB2. Seems to specifically modulate the transactivation activity of WT1. As part of the mitotic spindle-associated MMXD complex it may play a role in chromosome segregation.</text>
</comment>
<keyword evidence="1 5" id="KW-0853">WD repeat</keyword>
<dbReference type="Gene3D" id="2.130.10.10">
    <property type="entry name" value="YVTN repeat-like/Quinoprotein amine dehydrogenase"/>
    <property type="match status" value="1"/>
</dbReference>